<dbReference type="EMBL" id="QORO01000001">
    <property type="protein sequence ID" value="RCK61957.1"/>
    <property type="molecule type" value="Genomic_DNA"/>
</dbReference>
<comment type="similarity">
    <text evidence="2">Belongs to the CDP-glycerol glycerophosphotransferase family.</text>
</comment>
<keyword evidence="6" id="KW-0472">Membrane</keyword>
<gene>
    <name evidence="7" type="ORF">DTO57_04935</name>
</gene>
<dbReference type="PANTHER" id="PTHR37316:SF3">
    <property type="entry name" value="TEICHOIC ACID GLYCEROL-PHOSPHATE TRANSFERASE"/>
    <property type="match status" value="1"/>
</dbReference>
<comment type="caution">
    <text evidence="7">The sequence shown here is derived from an EMBL/GenBank/DDBJ whole genome shotgun (WGS) entry which is preliminary data.</text>
</comment>
<keyword evidence="4 7" id="KW-0808">Transferase</keyword>
<reference evidence="7 8" key="1">
    <citation type="submission" date="2018-07" db="EMBL/GenBank/DDBJ databases">
        <title>Microbacterium endoborsara sp. nov., a novel actinobacterium isolated from Borszczowia aralocaspica.</title>
        <authorList>
            <person name="An D."/>
        </authorList>
    </citation>
    <scope>NUCLEOTIDE SEQUENCE [LARGE SCALE GENOMIC DNA]</scope>
    <source>
        <strain evidence="7 8">C1.15228</strain>
    </source>
</reference>
<dbReference type="GO" id="GO:0005886">
    <property type="term" value="C:plasma membrane"/>
    <property type="evidence" value="ECO:0007669"/>
    <property type="project" value="UniProtKB-SubCell"/>
</dbReference>
<evidence type="ECO:0000256" key="5">
    <source>
        <dbReference type="ARBA" id="ARBA00022944"/>
    </source>
</evidence>
<evidence type="ECO:0000256" key="1">
    <source>
        <dbReference type="ARBA" id="ARBA00004202"/>
    </source>
</evidence>
<evidence type="ECO:0000256" key="3">
    <source>
        <dbReference type="ARBA" id="ARBA00022475"/>
    </source>
</evidence>
<dbReference type="Pfam" id="PF04464">
    <property type="entry name" value="Glyphos_transf"/>
    <property type="match status" value="1"/>
</dbReference>
<keyword evidence="8" id="KW-1185">Reference proteome</keyword>
<dbReference type="GO" id="GO:0047355">
    <property type="term" value="F:CDP-glycerol glycerophosphotransferase activity"/>
    <property type="evidence" value="ECO:0007669"/>
    <property type="project" value="InterPro"/>
</dbReference>
<keyword evidence="5" id="KW-0777">Teichoic acid biosynthesis</keyword>
<dbReference type="Gene3D" id="3.40.50.11820">
    <property type="match status" value="1"/>
</dbReference>
<dbReference type="InterPro" id="IPR043148">
    <property type="entry name" value="TagF_C"/>
</dbReference>
<keyword evidence="3" id="KW-1003">Cell membrane</keyword>
<dbReference type="SUPFAM" id="SSF53756">
    <property type="entry name" value="UDP-Glycosyltransferase/glycogen phosphorylase"/>
    <property type="match status" value="1"/>
</dbReference>
<evidence type="ECO:0000256" key="6">
    <source>
        <dbReference type="ARBA" id="ARBA00023136"/>
    </source>
</evidence>
<sequence length="478" mass="52686">MTATITLDTTGAVPALIVSGSGTAPGRVALAGPRAGVEADPVADGSAWSARLPLHRARWGGAELPLPSGEYRVEVEGVGVAGAVPMTIEGTLRVAVDGDRVEIGPPLDPSVEEPEGRAALERRYTLHTSPLENAVFFESFYGRVAGDNPLAIDREIARVAPGVTRYWSVIDYSVEVPEGAIAVVEGSSDWWRARSASRLLIVNDWLRRRYARRSGQTVLQTWHGTPLKRLALTRPGFRPRAWGAVLKESRRWNILLAQNSYAARILARAYAFRGREMWVEGYPRNDVLQGGDGGSTRRQLGIGDDERVLLYAPTWRDDRSEMVDFMDPQELAERTGAVVLVRGHSRTLLPGQSATGARVIDVTGYADVARLMCAADAMITDYSSVMFDFTITGKPIYFLVPDLEHYRSDLRGFYFDLAERAPGPVVRTTDELVEALGEDPAPYADRYAAWRKVFNARDDGRAAERVTARIFDRGLLER</sequence>
<organism evidence="7 8">
    <name type="scientific">Microbacterium sorbitolivorans</name>
    <dbReference type="NCBI Taxonomy" id="1867410"/>
    <lineage>
        <taxon>Bacteria</taxon>
        <taxon>Bacillati</taxon>
        <taxon>Actinomycetota</taxon>
        <taxon>Actinomycetes</taxon>
        <taxon>Micrococcales</taxon>
        <taxon>Microbacteriaceae</taxon>
        <taxon>Microbacterium</taxon>
    </lineage>
</organism>
<dbReference type="GO" id="GO:0019350">
    <property type="term" value="P:teichoic acid biosynthetic process"/>
    <property type="evidence" value="ECO:0007669"/>
    <property type="project" value="UniProtKB-KW"/>
</dbReference>
<dbReference type="RefSeq" id="WP_114117058.1">
    <property type="nucleotide sequence ID" value="NZ_BMHU01000004.1"/>
</dbReference>
<proteinExistence type="inferred from homology"/>
<dbReference type="Gene3D" id="3.40.50.12580">
    <property type="match status" value="1"/>
</dbReference>
<evidence type="ECO:0000256" key="4">
    <source>
        <dbReference type="ARBA" id="ARBA00022679"/>
    </source>
</evidence>
<dbReference type="InterPro" id="IPR007554">
    <property type="entry name" value="Glycerophosphate_synth"/>
</dbReference>
<name>A0A367Y815_9MICO</name>
<dbReference type="AlphaFoldDB" id="A0A367Y815"/>
<dbReference type="InterPro" id="IPR051612">
    <property type="entry name" value="Teichoic_Acid_Biosynth"/>
</dbReference>
<evidence type="ECO:0000256" key="2">
    <source>
        <dbReference type="ARBA" id="ARBA00010488"/>
    </source>
</evidence>
<protein>
    <submittedName>
        <fullName evidence="7">Glycosyl/glycerophosphate transferase</fullName>
    </submittedName>
</protein>
<evidence type="ECO:0000313" key="8">
    <source>
        <dbReference type="Proteomes" id="UP000253508"/>
    </source>
</evidence>
<evidence type="ECO:0000313" key="7">
    <source>
        <dbReference type="EMBL" id="RCK61957.1"/>
    </source>
</evidence>
<dbReference type="Proteomes" id="UP000253508">
    <property type="component" value="Unassembled WGS sequence"/>
</dbReference>
<dbReference type="OrthoDB" id="8549922at2"/>
<comment type="subcellular location">
    <subcellularLocation>
        <location evidence="1">Cell membrane</location>
        <topology evidence="1">Peripheral membrane protein</topology>
    </subcellularLocation>
</comment>
<accession>A0A367Y815</accession>
<dbReference type="PANTHER" id="PTHR37316">
    <property type="entry name" value="TEICHOIC ACID GLYCEROL-PHOSPHATE PRIMASE"/>
    <property type="match status" value="1"/>
</dbReference>
<dbReference type="InterPro" id="IPR043149">
    <property type="entry name" value="TagF_N"/>
</dbReference>